<comment type="caution">
    <text evidence="1">The sequence shown here is derived from an EMBL/GenBank/DDBJ whole genome shotgun (WGS) entry which is preliminary data.</text>
</comment>
<gene>
    <name evidence="1" type="ORF">C1H46_037169</name>
</gene>
<accession>A0A540KSV3</accession>
<organism evidence="1 2">
    <name type="scientific">Malus baccata</name>
    <name type="common">Siberian crab apple</name>
    <name type="synonym">Pyrus baccata</name>
    <dbReference type="NCBI Taxonomy" id="106549"/>
    <lineage>
        <taxon>Eukaryota</taxon>
        <taxon>Viridiplantae</taxon>
        <taxon>Streptophyta</taxon>
        <taxon>Embryophyta</taxon>
        <taxon>Tracheophyta</taxon>
        <taxon>Spermatophyta</taxon>
        <taxon>Magnoliopsida</taxon>
        <taxon>eudicotyledons</taxon>
        <taxon>Gunneridae</taxon>
        <taxon>Pentapetalae</taxon>
        <taxon>rosids</taxon>
        <taxon>fabids</taxon>
        <taxon>Rosales</taxon>
        <taxon>Rosaceae</taxon>
        <taxon>Amygdaloideae</taxon>
        <taxon>Maleae</taxon>
        <taxon>Malus</taxon>
    </lineage>
</organism>
<protein>
    <submittedName>
        <fullName evidence="1">Uncharacterized protein</fullName>
    </submittedName>
</protein>
<dbReference type="AlphaFoldDB" id="A0A540KSV3"/>
<dbReference type="Proteomes" id="UP000315295">
    <property type="component" value="Unassembled WGS sequence"/>
</dbReference>
<dbReference type="STRING" id="106549.A0A540KSV3"/>
<keyword evidence="2" id="KW-1185">Reference proteome</keyword>
<reference evidence="1 2" key="1">
    <citation type="journal article" date="2019" name="G3 (Bethesda)">
        <title>Sequencing of a Wild Apple (Malus baccata) Genome Unravels the Differences Between Cultivated and Wild Apple Species Regarding Disease Resistance and Cold Tolerance.</title>
        <authorList>
            <person name="Chen X."/>
        </authorList>
    </citation>
    <scope>NUCLEOTIDE SEQUENCE [LARGE SCALE GENOMIC DNA]</scope>
    <source>
        <strain evidence="2">cv. Shandingzi</strain>
        <tissue evidence="1">Leaves</tissue>
    </source>
</reference>
<evidence type="ECO:0000313" key="1">
    <source>
        <dbReference type="EMBL" id="TQD77303.1"/>
    </source>
</evidence>
<sequence length="238" mass="26820">MELAHMIRSSCFAAKGRFRADPRFRVDSIRFTGLMMSSGLICNDAVIGSKSNDLSQGHQKFPRNYTTCFEFVKLISKAMLIVLGLGSTQIRKIREKKKKHKWSVKIMNELLKRARMYEYEDSGMNPQTHKDNDETKPYELVDGRAVFMLPESDSEQATVTSSAFQLEKPKKESPVALAPALALVGSVAVSSFLSFSSFLLASTDISPNFSLRPVQFLNPRGYNSSWLFLAPIYNHVSY</sequence>
<name>A0A540KSV3_MALBA</name>
<evidence type="ECO:0000313" key="2">
    <source>
        <dbReference type="Proteomes" id="UP000315295"/>
    </source>
</evidence>
<proteinExistence type="predicted"/>
<dbReference type="EMBL" id="VIEB01000972">
    <property type="protein sequence ID" value="TQD77303.1"/>
    <property type="molecule type" value="Genomic_DNA"/>
</dbReference>